<dbReference type="PROSITE" id="PS00708">
    <property type="entry name" value="PRO_ENDOPEP_SER"/>
    <property type="match status" value="1"/>
</dbReference>
<evidence type="ECO:0000256" key="1">
    <source>
        <dbReference type="ARBA" id="ARBA00022670"/>
    </source>
</evidence>
<evidence type="ECO:0000256" key="2">
    <source>
        <dbReference type="ARBA" id="ARBA00022801"/>
    </source>
</evidence>
<gene>
    <name evidence="7" type="ORF">EZS26_003039</name>
</gene>
<dbReference type="InterPro" id="IPR002471">
    <property type="entry name" value="Pept_S9_AS"/>
</dbReference>
<feature type="domain" description="Peptidase S9 prolyl oligopeptidase catalytic" evidence="5">
    <location>
        <begin position="537"/>
        <end position="729"/>
    </location>
</feature>
<feature type="signal peptide" evidence="4">
    <location>
        <begin position="1"/>
        <end position="29"/>
    </location>
</feature>
<feature type="chain" id="PRO_5024324282" evidence="4">
    <location>
        <begin position="30"/>
        <end position="731"/>
    </location>
</feature>
<reference evidence="7 8" key="1">
    <citation type="submission" date="2019-03" db="EMBL/GenBank/DDBJ databases">
        <title>Single cell metagenomics reveals metabolic interactions within the superorganism composed of flagellate Streblomastix strix and complex community of Bacteroidetes bacteria on its surface.</title>
        <authorList>
            <person name="Treitli S.C."/>
            <person name="Kolisko M."/>
            <person name="Husnik F."/>
            <person name="Keeling P."/>
            <person name="Hampl V."/>
        </authorList>
    </citation>
    <scope>NUCLEOTIDE SEQUENCE [LARGE SCALE GENOMIC DNA]</scope>
    <source>
        <strain evidence="7">St1</strain>
    </source>
</reference>
<evidence type="ECO:0000313" key="8">
    <source>
        <dbReference type="Proteomes" id="UP000324575"/>
    </source>
</evidence>
<evidence type="ECO:0000259" key="5">
    <source>
        <dbReference type="Pfam" id="PF00326"/>
    </source>
</evidence>
<keyword evidence="4" id="KW-0732">Signal</keyword>
<feature type="domain" description="Dipeptidylpeptidase IV N-terminal" evidence="6">
    <location>
        <begin position="112"/>
        <end position="449"/>
    </location>
</feature>
<dbReference type="SUPFAM" id="SSF82171">
    <property type="entry name" value="DPP6 N-terminal domain-like"/>
    <property type="match status" value="1"/>
</dbReference>
<dbReference type="PANTHER" id="PTHR11731:SF193">
    <property type="entry name" value="DIPEPTIDYL PEPTIDASE 9"/>
    <property type="match status" value="1"/>
</dbReference>
<keyword evidence="2 7" id="KW-0378">Hydrolase</keyword>
<protein>
    <submittedName>
        <fullName evidence="7">Dipeptidyl aminopeptidase 4</fullName>
        <ecNumber evidence="7">3.4.14.5</ecNumber>
    </submittedName>
</protein>
<organism evidence="7 8">
    <name type="scientific">Candidatus Ordinivivax streblomastigis</name>
    <dbReference type="NCBI Taxonomy" id="2540710"/>
    <lineage>
        <taxon>Bacteria</taxon>
        <taxon>Pseudomonadati</taxon>
        <taxon>Bacteroidota</taxon>
        <taxon>Bacteroidia</taxon>
        <taxon>Bacteroidales</taxon>
        <taxon>Candidatus Ordinivivax</taxon>
    </lineage>
</organism>
<dbReference type="FunFam" id="3.40.50.1820:FF:000003">
    <property type="entry name" value="Dipeptidyl peptidase 4"/>
    <property type="match status" value="1"/>
</dbReference>
<dbReference type="GO" id="GO:0004177">
    <property type="term" value="F:aminopeptidase activity"/>
    <property type="evidence" value="ECO:0007669"/>
    <property type="project" value="UniProtKB-KW"/>
</dbReference>
<dbReference type="InterPro" id="IPR050278">
    <property type="entry name" value="Serine_Prot_S9B/DPPIV"/>
</dbReference>
<dbReference type="InterPro" id="IPR001375">
    <property type="entry name" value="Peptidase_S9_cat"/>
</dbReference>
<dbReference type="Pfam" id="PF00326">
    <property type="entry name" value="Peptidase_S9"/>
    <property type="match status" value="1"/>
</dbReference>
<dbReference type="GO" id="GO:0008239">
    <property type="term" value="F:dipeptidyl-peptidase activity"/>
    <property type="evidence" value="ECO:0007669"/>
    <property type="project" value="UniProtKB-EC"/>
</dbReference>
<accession>A0A5M8NYJ8</accession>
<keyword evidence="7" id="KW-0031">Aminopeptidase</keyword>
<dbReference type="GO" id="GO:0006508">
    <property type="term" value="P:proteolysis"/>
    <property type="evidence" value="ECO:0007669"/>
    <property type="project" value="UniProtKB-KW"/>
</dbReference>
<evidence type="ECO:0000313" key="7">
    <source>
        <dbReference type="EMBL" id="KAA6300819.1"/>
    </source>
</evidence>
<dbReference type="EC" id="3.4.14.5" evidence="7"/>
<sequence>MLLNFIELFAMHKVSCILSCLISVFLSYAQNGAQSLQLHDIVAKKYSPTGIYEIQPMPNGEHYTVLSSDNKAILKYAYKTGQLTDTLFHVDKVRETKLPSIEGYSIDSRCYHILVWNKKEYIYRRSWKADVYDYDVRRNFLKPLSETPGKVMIPTFSPDGRMAAFVHDNNIWIKKFDYDTESQITKDGSFGKILNGITDWVYEEEFSQTNMLSWSTDNRFLAFLKSDETEVPTFSFQQFDGSLYPEFYSYKYPKAGEKNSKIACFVFDTESKDTKKMNVPIDADGYIPMIHFTENPDQLAVMTLNRHQNKFNMYWVNPKSTLAKLALHDESQYYIDSDWMLSIAFAKDRFAYVSEKDGYAHIYFYSMTGVLERQVTTGHWDVTALYGFDPQTQTVYYQSAEENPTQRAIYKVDAKGVKTKLSSKTGTNNARFSSNFHYFVHTFSNTVTPNQYAIYDNKGKELSVLNDNAAIQNCLSEVQFSPKEFFTFTTDNGNALNGWLLKPSNFDKNKRYPVLMIQYSGPNSQQVLDRYEMDWYYYLAEQGYIVACIDSRGTGARGEIFRKCTYQQLGLLESDDQIAAARYLSKQSFIDSKRIAIWGWSYGGFITLMSMSRGNGIFNAGVAIAPVTDWRYYDSIYAERYMRTPNENAANYDRCSPIQLAGDLQGHLLLVHGTSDDNVHIQNSMYYAEALVEAGKDFDMQIYSNKNHNISGTKNREHLYNRIIHFLKTNY</sequence>
<dbReference type="Pfam" id="PF00930">
    <property type="entry name" value="DPPIV_N"/>
    <property type="match status" value="1"/>
</dbReference>
<keyword evidence="1" id="KW-0645">Protease</keyword>
<dbReference type="EMBL" id="SNRX01000046">
    <property type="protein sequence ID" value="KAA6300819.1"/>
    <property type="molecule type" value="Genomic_DNA"/>
</dbReference>
<dbReference type="InterPro" id="IPR002469">
    <property type="entry name" value="Peptidase_S9B_N"/>
</dbReference>
<keyword evidence="3" id="KW-0325">Glycoprotein</keyword>
<name>A0A5M8NYJ8_9BACT</name>
<dbReference type="InterPro" id="IPR029058">
    <property type="entry name" value="AB_hydrolase_fold"/>
</dbReference>
<dbReference type="AlphaFoldDB" id="A0A5M8NYJ8"/>
<evidence type="ECO:0000259" key="6">
    <source>
        <dbReference type="Pfam" id="PF00930"/>
    </source>
</evidence>
<dbReference type="Gene3D" id="3.40.50.1820">
    <property type="entry name" value="alpha/beta hydrolase"/>
    <property type="match status" value="1"/>
</dbReference>
<evidence type="ECO:0000256" key="3">
    <source>
        <dbReference type="ARBA" id="ARBA00023180"/>
    </source>
</evidence>
<dbReference type="Gene3D" id="2.140.10.30">
    <property type="entry name" value="Dipeptidylpeptidase IV, N-terminal domain"/>
    <property type="match status" value="1"/>
</dbReference>
<dbReference type="SUPFAM" id="SSF53474">
    <property type="entry name" value="alpha/beta-Hydrolases"/>
    <property type="match status" value="1"/>
</dbReference>
<comment type="caution">
    <text evidence="7">The sequence shown here is derived from an EMBL/GenBank/DDBJ whole genome shotgun (WGS) entry which is preliminary data.</text>
</comment>
<dbReference type="GO" id="GO:0004252">
    <property type="term" value="F:serine-type endopeptidase activity"/>
    <property type="evidence" value="ECO:0007669"/>
    <property type="project" value="InterPro"/>
</dbReference>
<dbReference type="Proteomes" id="UP000324575">
    <property type="component" value="Unassembled WGS sequence"/>
</dbReference>
<dbReference type="PANTHER" id="PTHR11731">
    <property type="entry name" value="PROTEASE FAMILY S9B,C DIPEPTIDYL-PEPTIDASE IV-RELATED"/>
    <property type="match status" value="1"/>
</dbReference>
<evidence type="ECO:0000256" key="4">
    <source>
        <dbReference type="SAM" id="SignalP"/>
    </source>
</evidence>
<proteinExistence type="predicted"/>